<dbReference type="InterPro" id="IPR001680">
    <property type="entry name" value="WD40_rpt"/>
</dbReference>
<evidence type="ECO:0000313" key="5">
    <source>
        <dbReference type="Proteomes" id="UP000009096"/>
    </source>
</evidence>
<proteinExistence type="predicted"/>
<dbReference type="InterPro" id="IPR036322">
    <property type="entry name" value="WD40_repeat_dom_sf"/>
</dbReference>
<dbReference type="GeneID" id="30074164"/>
<sequence>MTKRNFAEHIPEWVRIRPHVDKEWGPFIQNLEGHSSRVDALAISTDGQLLASGSVDKTIRIWDLKSGTCLHTLTQHTGWVDSVAFWNGQRKRILASGSADGTIRIWDVGEGRCIRTLRNNGSAVWSIVFSPRQDKCVLASSGISDGKIKIWDVNAGIVMHTLAEHSSNVKSLAFSPAKSGRLLASASWDSTIRIWDADENTAIQTLTYHNDEVWAGTFSSSAKNPILASGSKQKLKIWIVDPLTYHCTCLHTLKLDSCPVSLSFSENGQLACTDNITIKVWNAQKGTHSGTISGHSSQVTSTVFSLDGRFVIGSTIVGLIRVLEAVQSSSSSPGKFIGEQFSLQCLSNGYVAGSGLNFKIPIWNSTSRPSVRTISVSGDDQVLAHCPKTGFLASGSYEESIKIWDPATGGLQNEIEIDGRVRALSYSNDGLRLAAITSRGGKAWGT</sequence>
<name>W7N2A6_GIBM7</name>
<gene>
    <name evidence="4" type="ORF">FVEG_17288</name>
</gene>
<dbReference type="InterPro" id="IPR020472">
    <property type="entry name" value="WD40_PAC1"/>
</dbReference>
<dbReference type="STRING" id="334819.W7N2A6"/>
<dbReference type="VEuPathDB" id="FungiDB:FVEG_17288"/>
<evidence type="ECO:0000256" key="1">
    <source>
        <dbReference type="ARBA" id="ARBA00022574"/>
    </source>
</evidence>
<dbReference type="RefSeq" id="XP_018760450.1">
    <property type="nucleotide sequence ID" value="XM_018906540.1"/>
</dbReference>
<feature type="repeat" description="WD" evidence="3">
    <location>
        <begin position="73"/>
        <end position="116"/>
    </location>
</feature>
<reference evidence="4 5" key="1">
    <citation type="journal article" date="2010" name="Nature">
        <title>Comparative genomics reveals mobile pathogenicity chromosomes in Fusarium.</title>
        <authorList>
            <person name="Ma L.J."/>
            <person name="van der Does H.C."/>
            <person name="Borkovich K.A."/>
            <person name="Coleman J.J."/>
            <person name="Daboussi M.J."/>
            <person name="Di Pietro A."/>
            <person name="Dufresne M."/>
            <person name="Freitag M."/>
            <person name="Grabherr M."/>
            <person name="Henrissat B."/>
            <person name="Houterman P.M."/>
            <person name="Kang S."/>
            <person name="Shim W.B."/>
            <person name="Woloshuk C."/>
            <person name="Xie X."/>
            <person name="Xu J.R."/>
            <person name="Antoniw J."/>
            <person name="Baker S.E."/>
            <person name="Bluhm B.H."/>
            <person name="Breakspear A."/>
            <person name="Brown D.W."/>
            <person name="Butchko R.A."/>
            <person name="Chapman S."/>
            <person name="Coulson R."/>
            <person name="Coutinho P.M."/>
            <person name="Danchin E.G."/>
            <person name="Diener A."/>
            <person name="Gale L.R."/>
            <person name="Gardiner D.M."/>
            <person name="Goff S."/>
            <person name="Hammond-Kosack K.E."/>
            <person name="Hilburn K."/>
            <person name="Hua-Van A."/>
            <person name="Jonkers W."/>
            <person name="Kazan K."/>
            <person name="Kodira C.D."/>
            <person name="Koehrsen M."/>
            <person name="Kumar L."/>
            <person name="Lee Y.H."/>
            <person name="Li L."/>
            <person name="Manners J.M."/>
            <person name="Miranda-Saavedra D."/>
            <person name="Mukherjee M."/>
            <person name="Park G."/>
            <person name="Park J."/>
            <person name="Park S.Y."/>
            <person name="Proctor R.H."/>
            <person name="Regev A."/>
            <person name="Ruiz-Roldan M.C."/>
            <person name="Sain D."/>
            <person name="Sakthikumar S."/>
            <person name="Sykes S."/>
            <person name="Schwartz D.C."/>
            <person name="Turgeon B.G."/>
            <person name="Wapinski I."/>
            <person name="Yoder O."/>
            <person name="Young S."/>
            <person name="Zeng Q."/>
            <person name="Zhou S."/>
            <person name="Galagan J."/>
            <person name="Cuomo C.A."/>
            <person name="Kistler H.C."/>
            <person name="Rep M."/>
        </authorList>
    </citation>
    <scope>NUCLEOTIDE SEQUENCE [LARGE SCALE GENOMIC DNA]</scope>
    <source>
        <strain evidence="5">M3125 / FGSC 7600</strain>
    </source>
</reference>
<dbReference type="SMART" id="SM00320">
    <property type="entry name" value="WD40"/>
    <property type="match status" value="8"/>
</dbReference>
<keyword evidence="5" id="KW-1185">Reference proteome</keyword>
<dbReference type="InterPro" id="IPR019775">
    <property type="entry name" value="WD40_repeat_CS"/>
</dbReference>
<feature type="repeat" description="WD" evidence="3">
    <location>
        <begin position="162"/>
        <end position="205"/>
    </location>
</feature>
<dbReference type="SUPFAM" id="SSF50978">
    <property type="entry name" value="WD40 repeat-like"/>
    <property type="match status" value="1"/>
</dbReference>
<dbReference type="PROSITE" id="PS50082">
    <property type="entry name" value="WD_REPEATS_2"/>
    <property type="match status" value="4"/>
</dbReference>
<dbReference type="PRINTS" id="PR00320">
    <property type="entry name" value="GPROTEINBRPT"/>
</dbReference>
<feature type="repeat" description="WD" evidence="3">
    <location>
        <begin position="117"/>
        <end position="161"/>
    </location>
</feature>
<keyword evidence="2" id="KW-0677">Repeat</keyword>
<dbReference type="PROSITE" id="PS00678">
    <property type="entry name" value="WD_REPEATS_1"/>
    <property type="match status" value="3"/>
</dbReference>
<feature type="repeat" description="WD" evidence="3">
    <location>
        <begin position="31"/>
        <end position="72"/>
    </location>
</feature>
<dbReference type="EMBL" id="DS022261">
    <property type="protein sequence ID" value="EWG54259.1"/>
    <property type="molecule type" value="Genomic_DNA"/>
</dbReference>
<organism evidence="4 5">
    <name type="scientific">Gibberella moniliformis (strain M3125 / FGSC 7600)</name>
    <name type="common">Maize ear and stalk rot fungus</name>
    <name type="synonym">Fusarium verticillioides</name>
    <dbReference type="NCBI Taxonomy" id="334819"/>
    <lineage>
        <taxon>Eukaryota</taxon>
        <taxon>Fungi</taxon>
        <taxon>Dikarya</taxon>
        <taxon>Ascomycota</taxon>
        <taxon>Pezizomycotina</taxon>
        <taxon>Sordariomycetes</taxon>
        <taxon>Hypocreomycetidae</taxon>
        <taxon>Hypocreales</taxon>
        <taxon>Nectriaceae</taxon>
        <taxon>Fusarium</taxon>
        <taxon>Fusarium fujikuroi species complex</taxon>
    </lineage>
</organism>
<dbReference type="Pfam" id="PF00400">
    <property type="entry name" value="WD40"/>
    <property type="match status" value="7"/>
</dbReference>
<dbReference type="KEGG" id="fvr:FVEG_17288"/>
<dbReference type="InterPro" id="IPR050349">
    <property type="entry name" value="WD_LIS1/nudF_dynein_reg"/>
</dbReference>
<dbReference type="PROSITE" id="PS50294">
    <property type="entry name" value="WD_REPEATS_REGION"/>
    <property type="match status" value="3"/>
</dbReference>
<dbReference type="Gene3D" id="2.130.10.10">
    <property type="entry name" value="YVTN repeat-like/Quinoprotein amine dehydrogenase"/>
    <property type="match status" value="3"/>
</dbReference>
<evidence type="ECO:0000256" key="3">
    <source>
        <dbReference type="PROSITE-ProRule" id="PRU00221"/>
    </source>
</evidence>
<keyword evidence="1 3" id="KW-0853">WD repeat</keyword>
<dbReference type="CDD" id="cd00200">
    <property type="entry name" value="WD40"/>
    <property type="match status" value="1"/>
</dbReference>
<evidence type="ECO:0000313" key="4">
    <source>
        <dbReference type="EMBL" id="EWG54259.1"/>
    </source>
</evidence>
<protein>
    <submittedName>
        <fullName evidence="4">Uncharacterized protein</fullName>
    </submittedName>
</protein>
<dbReference type="AlphaFoldDB" id="W7N2A6"/>
<dbReference type="PANTHER" id="PTHR44129">
    <property type="entry name" value="WD REPEAT-CONTAINING PROTEIN POP1"/>
    <property type="match status" value="1"/>
</dbReference>
<accession>W7N2A6</accession>
<evidence type="ECO:0000256" key="2">
    <source>
        <dbReference type="ARBA" id="ARBA00022737"/>
    </source>
</evidence>
<dbReference type="Proteomes" id="UP000009096">
    <property type="component" value="Chromosome 3"/>
</dbReference>
<dbReference type="InterPro" id="IPR015943">
    <property type="entry name" value="WD40/YVTN_repeat-like_dom_sf"/>
</dbReference>
<dbReference type="OrthoDB" id="538223at2759"/>